<sequence length="144" mass="16504">MVVYKKTKSLNEAQASYLAGIVDGEGTITLTRRNIYKNRYLVLTVSNNELSLLEYIAKITGVGKITRKNVHSVKHAIGYTYQVSSRQALDLIRIIFPFLRTYKRRRAALALKHYLKLTPRNGKYSPTLLKRRGEFADKFLSIVP</sequence>
<evidence type="ECO:0000313" key="3">
    <source>
        <dbReference type="Proteomes" id="UP000177372"/>
    </source>
</evidence>
<organism evidence="2 3">
    <name type="scientific">Candidatus Kaiserbacteria bacterium RIFCSPLOWO2_01_FULL_54_13</name>
    <dbReference type="NCBI Taxonomy" id="1798512"/>
    <lineage>
        <taxon>Bacteria</taxon>
        <taxon>Candidatus Kaiseribacteriota</taxon>
    </lineage>
</organism>
<dbReference type="SUPFAM" id="SSF55608">
    <property type="entry name" value="Homing endonucleases"/>
    <property type="match status" value="1"/>
</dbReference>
<dbReference type="InterPro" id="IPR027434">
    <property type="entry name" value="Homing_endonucl"/>
</dbReference>
<protein>
    <recommendedName>
        <fullName evidence="1">Homing endonuclease LAGLIDADG domain-containing protein</fullName>
    </recommendedName>
</protein>
<name>A0A1F6F1W9_9BACT</name>
<evidence type="ECO:0000259" key="1">
    <source>
        <dbReference type="Pfam" id="PF00961"/>
    </source>
</evidence>
<dbReference type="Gene3D" id="3.10.28.10">
    <property type="entry name" value="Homing endonucleases"/>
    <property type="match status" value="1"/>
</dbReference>
<comment type="caution">
    <text evidence="2">The sequence shown here is derived from an EMBL/GenBank/DDBJ whole genome shotgun (WGS) entry which is preliminary data.</text>
</comment>
<dbReference type="GO" id="GO:0004519">
    <property type="term" value="F:endonuclease activity"/>
    <property type="evidence" value="ECO:0007669"/>
    <property type="project" value="InterPro"/>
</dbReference>
<evidence type="ECO:0000313" key="2">
    <source>
        <dbReference type="EMBL" id="OGG79850.1"/>
    </source>
</evidence>
<dbReference type="EMBL" id="MFLZ01000017">
    <property type="protein sequence ID" value="OGG79850.1"/>
    <property type="molecule type" value="Genomic_DNA"/>
</dbReference>
<accession>A0A1F6F1W9</accession>
<dbReference type="AlphaFoldDB" id="A0A1F6F1W9"/>
<proteinExistence type="predicted"/>
<feature type="domain" description="Homing endonuclease LAGLIDADG" evidence="1">
    <location>
        <begin position="18"/>
        <end position="104"/>
    </location>
</feature>
<dbReference type="InterPro" id="IPR004860">
    <property type="entry name" value="LAGLIDADG_dom"/>
</dbReference>
<reference evidence="2 3" key="1">
    <citation type="journal article" date="2016" name="Nat. Commun.">
        <title>Thousands of microbial genomes shed light on interconnected biogeochemical processes in an aquifer system.</title>
        <authorList>
            <person name="Anantharaman K."/>
            <person name="Brown C.T."/>
            <person name="Hug L.A."/>
            <person name="Sharon I."/>
            <person name="Castelle C.J."/>
            <person name="Probst A.J."/>
            <person name="Thomas B.C."/>
            <person name="Singh A."/>
            <person name="Wilkins M.J."/>
            <person name="Karaoz U."/>
            <person name="Brodie E.L."/>
            <person name="Williams K.H."/>
            <person name="Hubbard S.S."/>
            <person name="Banfield J.F."/>
        </authorList>
    </citation>
    <scope>NUCLEOTIDE SEQUENCE [LARGE SCALE GENOMIC DNA]</scope>
</reference>
<dbReference type="Pfam" id="PF00961">
    <property type="entry name" value="LAGLIDADG_1"/>
    <property type="match status" value="1"/>
</dbReference>
<dbReference type="Proteomes" id="UP000177372">
    <property type="component" value="Unassembled WGS sequence"/>
</dbReference>
<gene>
    <name evidence="2" type="ORF">A3A39_04660</name>
</gene>